<accession>X1US51</accession>
<dbReference type="EMBL" id="BARW01015471">
    <property type="protein sequence ID" value="GAI95164.1"/>
    <property type="molecule type" value="Genomic_DNA"/>
</dbReference>
<name>X1US51_9ZZZZ</name>
<reference evidence="1" key="1">
    <citation type="journal article" date="2014" name="Front. Microbiol.">
        <title>High frequency of phylogenetically diverse reductive dehalogenase-homologous genes in deep subseafloor sedimentary metagenomes.</title>
        <authorList>
            <person name="Kawai M."/>
            <person name="Futagami T."/>
            <person name="Toyoda A."/>
            <person name="Takaki Y."/>
            <person name="Nishi S."/>
            <person name="Hori S."/>
            <person name="Arai W."/>
            <person name="Tsubouchi T."/>
            <person name="Morono Y."/>
            <person name="Uchiyama I."/>
            <person name="Ito T."/>
            <person name="Fujiyama A."/>
            <person name="Inagaki F."/>
            <person name="Takami H."/>
        </authorList>
    </citation>
    <scope>NUCLEOTIDE SEQUENCE</scope>
    <source>
        <strain evidence="1">Expedition CK06-06</strain>
    </source>
</reference>
<dbReference type="AlphaFoldDB" id="X1US51"/>
<gene>
    <name evidence="1" type="ORF">S12H4_27146</name>
</gene>
<proteinExistence type="predicted"/>
<sequence length="127" mass="14722">GLNSPLAYYTGSYHWDARIVLTPLYKYALYTHSDGGEVALEKNVYSKDPMVWNKLDLSVNFAVVKYHWLCLQKDCWDLSEYACRGTTDITNPRMDFTFKIISQESDAQAKLYLDEILITNELYSFPT</sequence>
<organism evidence="1">
    <name type="scientific">marine sediment metagenome</name>
    <dbReference type="NCBI Taxonomy" id="412755"/>
    <lineage>
        <taxon>unclassified sequences</taxon>
        <taxon>metagenomes</taxon>
        <taxon>ecological metagenomes</taxon>
    </lineage>
</organism>
<comment type="caution">
    <text evidence="1">The sequence shown here is derived from an EMBL/GenBank/DDBJ whole genome shotgun (WGS) entry which is preliminary data.</text>
</comment>
<evidence type="ECO:0000313" key="1">
    <source>
        <dbReference type="EMBL" id="GAI95164.1"/>
    </source>
</evidence>
<protein>
    <submittedName>
        <fullName evidence="1">Uncharacterized protein</fullName>
    </submittedName>
</protein>
<feature type="non-terminal residue" evidence="1">
    <location>
        <position position="1"/>
    </location>
</feature>